<evidence type="ECO:0000256" key="2">
    <source>
        <dbReference type="ARBA" id="ARBA00006375"/>
    </source>
</evidence>
<evidence type="ECO:0000256" key="7">
    <source>
        <dbReference type="ARBA" id="ARBA00023128"/>
    </source>
</evidence>
<keyword evidence="6" id="KW-1133">Transmembrane helix</keyword>
<name>A0A9N9DT05_9GLOM</name>
<dbReference type="PRINTS" id="PR00926">
    <property type="entry name" value="MITOCARRIER"/>
</dbReference>
<dbReference type="InterPro" id="IPR002067">
    <property type="entry name" value="MCP"/>
</dbReference>
<dbReference type="GO" id="GO:0022857">
    <property type="term" value="F:transmembrane transporter activity"/>
    <property type="evidence" value="ECO:0007669"/>
    <property type="project" value="TreeGrafter"/>
</dbReference>
<keyword evidence="12" id="KW-1185">Reference proteome</keyword>
<dbReference type="OrthoDB" id="18574at2759"/>
<feature type="repeat" description="Solcar" evidence="9">
    <location>
        <begin position="238"/>
        <end position="307"/>
    </location>
</feature>
<dbReference type="InterPro" id="IPR050567">
    <property type="entry name" value="Mitochondrial_Carrier"/>
</dbReference>
<dbReference type="Proteomes" id="UP000789342">
    <property type="component" value="Unassembled WGS sequence"/>
</dbReference>
<reference evidence="11" key="1">
    <citation type="submission" date="2021-06" db="EMBL/GenBank/DDBJ databases">
        <authorList>
            <person name="Kallberg Y."/>
            <person name="Tangrot J."/>
            <person name="Rosling A."/>
        </authorList>
    </citation>
    <scope>NUCLEOTIDE SEQUENCE</scope>
    <source>
        <strain evidence="11">CL551</strain>
    </source>
</reference>
<protein>
    <submittedName>
        <fullName evidence="11">9925_t:CDS:1</fullName>
    </submittedName>
</protein>
<dbReference type="PROSITE" id="PS50920">
    <property type="entry name" value="SOLCAR"/>
    <property type="match status" value="3"/>
</dbReference>
<dbReference type="Pfam" id="PF00153">
    <property type="entry name" value="Mito_carr"/>
    <property type="match status" value="3"/>
</dbReference>
<evidence type="ECO:0000256" key="9">
    <source>
        <dbReference type="PROSITE-ProRule" id="PRU00282"/>
    </source>
</evidence>
<sequence>MNHYQERNNNTSIEGQAVASTKLSSIEVALCGAAAGAVSRFVASPLDVIKIRLQLQSGRSTFELFSGQKSLNSDRKYNGAWHALKLIVREEGVRGLWKGNLSAEYLYLSYSAVQFLTYQQMQTLFTFIEKKHGKPIIDKTLQPFLSGAVCGTTATVATYPFDLLRTRFAAQGNVKVYKGMSHAIRQIYSKEGTYGFYRGISASVLQIIPYMSLMFGSYEIFKKSFRRLEEKNLWGSNLKGSEDLLCGAIAGVISKTGVFPLDLLRKRLQIFIQDGFFGLYKGLTPALIKSAPVSAVTFFVFGQTKKLFEKLHGN</sequence>
<evidence type="ECO:0000256" key="6">
    <source>
        <dbReference type="ARBA" id="ARBA00022989"/>
    </source>
</evidence>
<dbReference type="Gene3D" id="1.50.40.10">
    <property type="entry name" value="Mitochondrial carrier domain"/>
    <property type="match status" value="1"/>
</dbReference>
<accession>A0A9N9DT05</accession>
<dbReference type="SUPFAM" id="SSF103506">
    <property type="entry name" value="Mitochondrial carrier"/>
    <property type="match status" value="1"/>
</dbReference>
<comment type="similarity">
    <text evidence="2 10">Belongs to the mitochondrial carrier (TC 2.A.29) family.</text>
</comment>
<proteinExistence type="inferred from homology"/>
<comment type="caution">
    <text evidence="11">The sequence shown here is derived from an EMBL/GenBank/DDBJ whole genome shotgun (WGS) entry which is preliminary data.</text>
</comment>
<gene>
    <name evidence="11" type="ORF">AMORRO_LOCUS9749</name>
</gene>
<evidence type="ECO:0000256" key="10">
    <source>
        <dbReference type="RuleBase" id="RU000488"/>
    </source>
</evidence>
<keyword evidence="3 10" id="KW-0813">Transport</keyword>
<evidence type="ECO:0000313" key="11">
    <source>
        <dbReference type="EMBL" id="CAG8646312.1"/>
    </source>
</evidence>
<dbReference type="InterPro" id="IPR018108">
    <property type="entry name" value="MCP_transmembrane"/>
</dbReference>
<keyword evidence="7" id="KW-0496">Mitochondrion</keyword>
<keyword evidence="5" id="KW-0677">Repeat</keyword>
<feature type="repeat" description="Solcar" evidence="9">
    <location>
        <begin position="23"/>
        <end position="124"/>
    </location>
</feature>
<dbReference type="AlphaFoldDB" id="A0A9N9DT05"/>
<dbReference type="EMBL" id="CAJVPV010009932">
    <property type="protein sequence ID" value="CAG8646312.1"/>
    <property type="molecule type" value="Genomic_DNA"/>
</dbReference>
<keyword evidence="8 9" id="KW-0472">Membrane</keyword>
<evidence type="ECO:0000256" key="1">
    <source>
        <dbReference type="ARBA" id="ARBA00004225"/>
    </source>
</evidence>
<dbReference type="InterPro" id="IPR023395">
    <property type="entry name" value="MCP_dom_sf"/>
</dbReference>
<keyword evidence="4 9" id="KW-0812">Transmembrane</keyword>
<evidence type="ECO:0000256" key="3">
    <source>
        <dbReference type="ARBA" id="ARBA00022448"/>
    </source>
</evidence>
<dbReference type="PANTHER" id="PTHR45624">
    <property type="entry name" value="MITOCHONDRIAL BASIC AMINO ACIDS TRANSPORTER-RELATED"/>
    <property type="match status" value="1"/>
</dbReference>
<evidence type="ECO:0000313" key="12">
    <source>
        <dbReference type="Proteomes" id="UP000789342"/>
    </source>
</evidence>
<evidence type="ECO:0000256" key="4">
    <source>
        <dbReference type="ARBA" id="ARBA00022692"/>
    </source>
</evidence>
<feature type="repeat" description="Solcar" evidence="9">
    <location>
        <begin position="138"/>
        <end position="224"/>
    </location>
</feature>
<evidence type="ECO:0000256" key="8">
    <source>
        <dbReference type="ARBA" id="ARBA00023136"/>
    </source>
</evidence>
<comment type="subcellular location">
    <subcellularLocation>
        <location evidence="1">Mitochondrion membrane</location>
        <topology evidence="1">Multi-pass membrane protein</topology>
    </subcellularLocation>
</comment>
<evidence type="ECO:0000256" key="5">
    <source>
        <dbReference type="ARBA" id="ARBA00022737"/>
    </source>
</evidence>
<dbReference type="GO" id="GO:0031966">
    <property type="term" value="C:mitochondrial membrane"/>
    <property type="evidence" value="ECO:0007669"/>
    <property type="project" value="UniProtKB-SubCell"/>
</dbReference>
<organism evidence="11 12">
    <name type="scientific">Acaulospora morrowiae</name>
    <dbReference type="NCBI Taxonomy" id="94023"/>
    <lineage>
        <taxon>Eukaryota</taxon>
        <taxon>Fungi</taxon>
        <taxon>Fungi incertae sedis</taxon>
        <taxon>Mucoromycota</taxon>
        <taxon>Glomeromycotina</taxon>
        <taxon>Glomeromycetes</taxon>
        <taxon>Diversisporales</taxon>
        <taxon>Acaulosporaceae</taxon>
        <taxon>Acaulospora</taxon>
    </lineage>
</organism>